<dbReference type="InterPro" id="IPR036291">
    <property type="entry name" value="NAD(P)-bd_dom_sf"/>
</dbReference>
<dbReference type="GO" id="GO:0016491">
    <property type="term" value="F:oxidoreductase activity"/>
    <property type="evidence" value="ECO:0007669"/>
    <property type="project" value="UniProtKB-KW"/>
</dbReference>
<comment type="similarity">
    <text evidence="1">Belongs to the short-chain dehydrogenases/reductases (SDR) family.</text>
</comment>
<keyword evidence="2" id="KW-0560">Oxidoreductase</keyword>
<keyword evidence="4" id="KW-1185">Reference proteome</keyword>
<dbReference type="STRING" id="45496.SAMN04488079_12713"/>
<dbReference type="AlphaFoldDB" id="A0A1I4CDJ8"/>
<dbReference type="RefSeq" id="WP_091716192.1">
    <property type="nucleotide sequence ID" value="NZ_FOSH01000027.1"/>
</dbReference>
<dbReference type="SUPFAM" id="SSF51735">
    <property type="entry name" value="NAD(P)-binding Rossmann-fold domains"/>
    <property type="match status" value="1"/>
</dbReference>
<dbReference type="PRINTS" id="PR00081">
    <property type="entry name" value="GDHRDH"/>
</dbReference>
<evidence type="ECO:0000313" key="4">
    <source>
        <dbReference type="Proteomes" id="UP000198924"/>
    </source>
</evidence>
<proteinExistence type="inferred from homology"/>
<evidence type="ECO:0000256" key="1">
    <source>
        <dbReference type="ARBA" id="ARBA00006484"/>
    </source>
</evidence>
<evidence type="ECO:0000313" key="3">
    <source>
        <dbReference type="EMBL" id="SFK78236.1"/>
    </source>
</evidence>
<dbReference type="PANTHER" id="PTHR43477">
    <property type="entry name" value="DIHYDROANTICAPSIN 7-DEHYDROGENASE"/>
    <property type="match status" value="1"/>
</dbReference>
<organism evidence="3 4">
    <name type="scientific">Methylophaga sulfidovorans</name>
    <dbReference type="NCBI Taxonomy" id="45496"/>
    <lineage>
        <taxon>Bacteria</taxon>
        <taxon>Pseudomonadati</taxon>
        <taxon>Pseudomonadota</taxon>
        <taxon>Gammaproteobacteria</taxon>
        <taxon>Thiotrichales</taxon>
        <taxon>Piscirickettsiaceae</taxon>
        <taxon>Methylophaga</taxon>
    </lineage>
</organism>
<reference evidence="4" key="1">
    <citation type="submission" date="2016-10" db="EMBL/GenBank/DDBJ databases">
        <authorList>
            <person name="Varghese N."/>
            <person name="Submissions S."/>
        </authorList>
    </citation>
    <scope>NUCLEOTIDE SEQUENCE [LARGE SCALE GENOMIC DNA]</scope>
    <source>
        <strain evidence="4">DSM 11578</strain>
    </source>
</reference>
<evidence type="ECO:0000256" key="2">
    <source>
        <dbReference type="ARBA" id="ARBA00023002"/>
    </source>
</evidence>
<protein>
    <submittedName>
        <fullName evidence="3">NAD(P)-dependent dehydrogenase, short-chain alcohol dehydrogenase family</fullName>
    </submittedName>
</protein>
<sequence length="232" mass="24982">MKESLQNKRILIVGGSSGIGLAVAKQACKAGGKIIIASRNAAEKYNDLAATVGHDIETYSFDVTSENETEKALKEIGDIDHLVITARSEISSVPFAETDLKQAKEAFETKFWGQYQLSQKAQCHISQNGSIVMTSGIAGEKIFKNASTMSIINSATEAFCRSLAVELAPMRVNSVSPGFVAPKYPEVEKYAQQFPSGKIASPEEVAEAYIYLMESSYTTGLSLVIDGGARLI</sequence>
<gene>
    <name evidence="3" type="ORF">SAMN04488079_12713</name>
</gene>
<name>A0A1I4CDJ8_9GAMM</name>
<dbReference type="InterPro" id="IPR051122">
    <property type="entry name" value="SDR_DHRS6-like"/>
</dbReference>
<dbReference type="OrthoDB" id="9787486at2"/>
<dbReference type="Gene3D" id="3.40.50.720">
    <property type="entry name" value="NAD(P)-binding Rossmann-like Domain"/>
    <property type="match status" value="1"/>
</dbReference>
<accession>A0A1I4CDJ8</accession>
<dbReference type="Proteomes" id="UP000198924">
    <property type="component" value="Unassembled WGS sequence"/>
</dbReference>
<dbReference type="Pfam" id="PF13561">
    <property type="entry name" value="adh_short_C2"/>
    <property type="match status" value="1"/>
</dbReference>
<dbReference type="InterPro" id="IPR002347">
    <property type="entry name" value="SDR_fam"/>
</dbReference>
<dbReference type="PANTHER" id="PTHR43477:SF1">
    <property type="entry name" value="DIHYDROANTICAPSIN 7-DEHYDROGENASE"/>
    <property type="match status" value="1"/>
</dbReference>
<dbReference type="EMBL" id="FOSH01000027">
    <property type="protein sequence ID" value="SFK78236.1"/>
    <property type="molecule type" value="Genomic_DNA"/>
</dbReference>